<protein>
    <submittedName>
        <fullName evidence="3">BTB domain-containing protein</fullName>
    </submittedName>
</protein>
<dbReference type="GO" id="GO:0008344">
    <property type="term" value="P:adult locomotory behavior"/>
    <property type="evidence" value="ECO:0007669"/>
    <property type="project" value="TreeGrafter"/>
</dbReference>
<dbReference type="PROSITE" id="PS50097">
    <property type="entry name" value="BTB"/>
    <property type="match status" value="1"/>
</dbReference>
<dbReference type="Gene3D" id="3.30.710.10">
    <property type="entry name" value="Potassium Channel Kv1.1, Chain A"/>
    <property type="match status" value="1"/>
</dbReference>
<dbReference type="SMART" id="SM00225">
    <property type="entry name" value="BTB"/>
    <property type="match status" value="1"/>
</dbReference>
<dbReference type="Gene3D" id="2.60.120.260">
    <property type="entry name" value="Galactose-binding domain-like"/>
    <property type="match status" value="2"/>
</dbReference>
<dbReference type="GO" id="GO:0050804">
    <property type="term" value="P:modulation of chemical synaptic transmission"/>
    <property type="evidence" value="ECO:0007669"/>
    <property type="project" value="TreeGrafter"/>
</dbReference>
<dbReference type="InterPro" id="IPR052407">
    <property type="entry name" value="BTB_POZ_domain_cont_9"/>
</dbReference>
<name>A0A7E4VE06_PANRE</name>
<evidence type="ECO:0000259" key="1">
    <source>
        <dbReference type="PROSITE" id="PS50097"/>
    </source>
</evidence>
<organism evidence="2 3">
    <name type="scientific">Panagrellus redivivus</name>
    <name type="common">Microworm</name>
    <dbReference type="NCBI Taxonomy" id="6233"/>
    <lineage>
        <taxon>Eukaryota</taxon>
        <taxon>Metazoa</taxon>
        <taxon>Ecdysozoa</taxon>
        <taxon>Nematoda</taxon>
        <taxon>Chromadorea</taxon>
        <taxon>Rhabditida</taxon>
        <taxon>Tylenchina</taxon>
        <taxon>Panagrolaimomorpha</taxon>
        <taxon>Panagrolaimoidea</taxon>
        <taxon>Panagrolaimidae</taxon>
        <taxon>Panagrellus</taxon>
    </lineage>
</organism>
<dbReference type="Gene3D" id="1.25.40.420">
    <property type="match status" value="1"/>
</dbReference>
<reference evidence="3" key="2">
    <citation type="submission" date="2020-10" db="UniProtKB">
        <authorList>
            <consortium name="WormBaseParasite"/>
        </authorList>
    </citation>
    <scope>IDENTIFICATION</scope>
</reference>
<dbReference type="SUPFAM" id="SSF49785">
    <property type="entry name" value="Galactose-binding domain-like"/>
    <property type="match status" value="2"/>
</dbReference>
<dbReference type="SUPFAM" id="SSF54695">
    <property type="entry name" value="POZ domain"/>
    <property type="match status" value="1"/>
</dbReference>
<dbReference type="Pfam" id="PF07707">
    <property type="entry name" value="BACK"/>
    <property type="match status" value="1"/>
</dbReference>
<dbReference type="SMART" id="SM00875">
    <property type="entry name" value="BACK"/>
    <property type="match status" value="1"/>
</dbReference>
<dbReference type="PANTHER" id="PTHR46306">
    <property type="entry name" value="BTB/POZ DOMAIN-CONTAINING PROTEIN 9"/>
    <property type="match status" value="1"/>
</dbReference>
<dbReference type="InterPro" id="IPR011333">
    <property type="entry name" value="SKP1/BTB/POZ_sf"/>
</dbReference>
<dbReference type="Pfam" id="PF00651">
    <property type="entry name" value="BTB"/>
    <property type="match status" value="1"/>
</dbReference>
<feature type="domain" description="BTB" evidence="1">
    <location>
        <begin position="26"/>
        <end position="91"/>
    </location>
</feature>
<dbReference type="InterPro" id="IPR008979">
    <property type="entry name" value="Galactose-bd-like_sf"/>
</dbReference>
<sequence length="536" mass="60001">MSAFENPEAATILDEIGNLYLNKNFSDVTLLVGGEKLPAHRTILGQRCPVFKAMFLQEPNEIENVDLSETPLEAFKVFLKFIYTGIVQFNAVKINIVFETLQLARTYEMPKLGLRCGQHLMTVCDIENVTELVNEAVENSDAALIAHCLDYIGVHSTQFIEHETFKKLSVKSLSLILTDFALEASHKVIFNGLVDWMKANPSESAHFSELLKNIKLNAIALDDLVTAMRPLKLIDANDFMDIVYEQAKGVARTESDEVVEFPIDNALAPHCGAVVVNGGCSKFFTVPIVGATLKHHVSNATESIAIDLARPYMLNYLEMELAHGDQSYWIAVSENNVNWIRIIDYSNYVCRSVQRLYFQERPIRHIYIHGTASASANGMFEISRFEAYYTRNPLNFHPQTGIVIPSDNVALASKNAVVIQGSNSCGASNAMINGSTTSGYTFQHIGNSPIIVQLPQPYLLDSMNLLLMSNISYSFKIEVSTDKVTWIQIFEEENVTSWRQVKFFKQAVVFIKITGIYGLYCSTSLQCAYLETFAEN</sequence>
<dbReference type="WBParaSite" id="Pan_g19894.t1">
    <property type="protein sequence ID" value="Pan_g19894.t1"/>
    <property type="gene ID" value="Pan_g19894"/>
</dbReference>
<dbReference type="Proteomes" id="UP000492821">
    <property type="component" value="Unassembled WGS sequence"/>
</dbReference>
<dbReference type="InterPro" id="IPR011705">
    <property type="entry name" value="BACK"/>
</dbReference>
<dbReference type="InterPro" id="IPR000210">
    <property type="entry name" value="BTB/POZ_dom"/>
</dbReference>
<dbReference type="PANTHER" id="PTHR46306:SF1">
    <property type="entry name" value="BTB_POZ DOMAIN-CONTAINING PROTEIN 9"/>
    <property type="match status" value="1"/>
</dbReference>
<dbReference type="GO" id="GO:0005737">
    <property type="term" value="C:cytoplasm"/>
    <property type="evidence" value="ECO:0007669"/>
    <property type="project" value="TreeGrafter"/>
</dbReference>
<dbReference type="AlphaFoldDB" id="A0A7E4VE06"/>
<keyword evidence="2" id="KW-1185">Reference proteome</keyword>
<dbReference type="GO" id="GO:0048512">
    <property type="term" value="P:circadian behavior"/>
    <property type="evidence" value="ECO:0007669"/>
    <property type="project" value="TreeGrafter"/>
</dbReference>
<evidence type="ECO:0000313" key="2">
    <source>
        <dbReference type="Proteomes" id="UP000492821"/>
    </source>
</evidence>
<evidence type="ECO:0000313" key="3">
    <source>
        <dbReference type="WBParaSite" id="Pan_g19894.t1"/>
    </source>
</evidence>
<reference evidence="2" key="1">
    <citation type="journal article" date="2013" name="Genetics">
        <title>The draft genome and transcriptome of Panagrellus redivivus are shaped by the harsh demands of a free-living lifestyle.</title>
        <authorList>
            <person name="Srinivasan J."/>
            <person name="Dillman A.R."/>
            <person name="Macchietto M.G."/>
            <person name="Heikkinen L."/>
            <person name="Lakso M."/>
            <person name="Fracchia K.M."/>
            <person name="Antoshechkin I."/>
            <person name="Mortazavi A."/>
            <person name="Wong G."/>
            <person name="Sternberg P.W."/>
        </authorList>
    </citation>
    <scope>NUCLEOTIDE SEQUENCE [LARGE SCALE GENOMIC DNA]</scope>
    <source>
        <strain evidence="2">MT8872</strain>
    </source>
</reference>
<accession>A0A7E4VE06</accession>
<proteinExistence type="predicted"/>